<dbReference type="NCBIfam" id="TIGR01635">
    <property type="entry name" value="tail_comp_S"/>
    <property type="match status" value="1"/>
</dbReference>
<gene>
    <name evidence="2" type="ORF">DD559_17885</name>
</gene>
<sequence>MNRDLAELERIAGALLRATAPPERRRMLRAMAKDLQRAQSARIGRQQNPDGSAYVPRKTKPAPRPGNYAVKFLYPKGAAEPRLVLMKSWAHEGKLLTGYDVEAGGIRSFFWDKVDRWLPLEPEEQNKSGGKYRRQGGIRRAAMFRKLRNGRNLRAGASDREAWVGFAGRVSEIASVSQEGLMDRPSAKAKPVRYPRRELLGLTDREAGAMLDLLLRHIGGVAS</sequence>
<proteinExistence type="predicted"/>
<evidence type="ECO:0000313" key="2">
    <source>
        <dbReference type="EMBL" id="PVX30968.1"/>
    </source>
</evidence>
<evidence type="ECO:0000313" key="3">
    <source>
        <dbReference type="Proteomes" id="UP000245890"/>
    </source>
</evidence>
<dbReference type="EMBL" id="QENQ01000001">
    <property type="protein sequence ID" value="PVX30968.1"/>
    <property type="molecule type" value="Genomic_DNA"/>
</dbReference>
<dbReference type="Pfam" id="PF05069">
    <property type="entry name" value="Phage_tail_S"/>
    <property type="match status" value="2"/>
</dbReference>
<feature type="region of interest" description="Disordered" evidence="1">
    <location>
        <begin position="36"/>
        <end position="62"/>
    </location>
</feature>
<dbReference type="InterPro" id="IPR006522">
    <property type="entry name" value="Phage_virion_morphogenesis"/>
</dbReference>
<protein>
    <submittedName>
        <fullName evidence="2">Phage virion morphogenesis protein</fullName>
    </submittedName>
</protein>
<keyword evidence="3" id="KW-1185">Reference proteome</keyword>
<reference evidence="2 3" key="1">
    <citation type="submission" date="2018-05" db="EMBL/GenBank/DDBJ databases">
        <title>Description of Sphingomonas pokkalii sp nov, isolated from the rhizosphere of saline tolerant pokkali rice and its draft genome analysis.</title>
        <authorList>
            <person name="Menon R."/>
            <person name="Kumari S."/>
            <person name="Rameshkumar N."/>
        </authorList>
    </citation>
    <scope>NUCLEOTIDE SEQUENCE [LARGE SCALE GENOMIC DNA]</scope>
    <source>
        <strain evidence="2 3">L3B27</strain>
    </source>
</reference>
<accession>A0A2U0SHZ4</accession>
<name>A0A2U0SHZ4_9SPHN</name>
<organism evidence="2 3">
    <name type="scientific">Sphingomonas pokkalii</name>
    <dbReference type="NCBI Taxonomy" id="2175090"/>
    <lineage>
        <taxon>Bacteria</taxon>
        <taxon>Pseudomonadati</taxon>
        <taxon>Pseudomonadota</taxon>
        <taxon>Alphaproteobacteria</taxon>
        <taxon>Sphingomonadales</taxon>
        <taxon>Sphingomonadaceae</taxon>
        <taxon>Sphingomonas</taxon>
    </lineage>
</organism>
<comment type="caution">
    <text evidence="2">The sequence shown here is derived from an EMBL/GenBank/DDBJ whole genome shotgun (WGS) entry which is preliminary data.</text>
</comment>
<dbReference type="RefSeq" id="WP_116470362.1">
    <property type="nucleotide sequence ID" value="NZ_QENQ01000001.1"/>
</dbReference>
<dbReference type="OrthoDB" id="6402405at2"/>
<dbReference type="Proteomes" id="UP000245890">
    <property type="component" value="Unassembled WGS sequence"/>
</dbReference>
<dbReference type="AlphaFoldDB" id="A0A2U0SHZ4"/>
<evidence type="ECO:0000256" key="1">
    <source>
        <dbReference type="SAM" id="MobiDB-lite"/>
    </source>
</evidence>